<dbReference type="PANTHER" id="PTHR30346">
    <property type="entry name" value="TRANSCRIPTIONAL DUAL REGULATOR HCAR-RELATED"/>
    <property type="match status" value="1"/>
</dbReference>
<dbReference type="Gene3D" id="3.40.190.10">
    <property type="entry name" value="Periplasmic binding protein-like II"/>
    <property type="match status" value="2"/>
</dbReference>
<dbReference type="GO" id="GO:0003677">
    <property type="term" value="F:DNA binding"/>
    <property type="evidence" value="ECO:0007669"/>
    <property type="project" value="UniProtKB-KW"/>
</dbReference>
<dbReference type="InterPro" id="IPR005119">
    <property type="entry name" value="LysR_subst-bd"/>
</dbReference>
<dbReference type="Pfam" id="PF00126">
    <property type="entry name" value="HTH_1"/>
    <property type="match status" value="1"/>
</dbReference>
<evidence type="ECO:0000256" key="2">
    <source>
        <dbReference type="ARBA" id="ARBA00023015"/>
    </source>
</evidence>
<gene>
    <name evidence="6" type="ORF">NQU54_46405</name>
</gene>
<accession>A0A9X2M725</accession>
<dbReference type="InterPro" id="IPR000847">
    <property type="entry name" value="LysR_HTH_N"/>
</dbReference>
<dbReference type="AlphaFoldDB" id="A0A9X2M725"/>
<dbReference type="RefSeq" id="WP_257636308.1">
    <property type="nucleotide sequence ID" value="NZ_JANIIC010000117.1"/>
</dbReference>
<dbReference type="SUPFAM" id="SSF46785">
    <property type="entry name" value="Winged helix' DNA-binding domain"/>
    <property type="match status" value="1"/>
</dbReference>
<evidence type="ECO:0000259" key="5">
    <source>
        <dbReference type="PROSITE" id="PS50931"/>
    </source>
</evidence>
<dbReference type="Pfam" id="PF03466">
    <property type="entry name" value="LysR_substrate"/>
    <property type="match status" value="1"/>
</dbReference>
<dbReference type="PRINTS" id="PR00039">
    <property type="entry name" value="HTHLYSR"/>
</dbReference>
<evidence type="ECO:0000256" key="4">
    <source>
        <dbReference type="ARBA" id="ARBA00023163"/>
    </source>
</evidence>
<dbReference type="InterPro" id="IPR036390">
    <property type="entry name" value="WH_DNA-bd_sf"/>
</dbReference>
<dbReference type="FunFam" id="1.10.10.10:FF:000001">
    <property type="entry name" value="LysR family transcriptional regulator"/>
    <property type="match status" value="1"/>
</dbReference>
<evidence type="ECO:0000313" key="7">
    <source>
        <dbReference type="Proteomes" id="UP001142400"/>
    </source>
</evidence>
<sequence>MGNRPDFSLTQLLYFVTIAETGNISEAATRLHASQSAVSSAIQRLERQLGSQLLLRQHAKGVTLSPSGRLLLNEARAILRQARSLKDYSSRLQQDAVGQLDVGCCQTITPFLIPRTLVRLAKSHPGITVNVHDTMRPCESLLNGVCELLVTYDLTRLEGERFIELATPSLYALISRDHPLANAERVSLAELVDQPLLMLDLPIGSSYSEYTRTIFHQANVPMPKVIHVTGLEAMRGLAGANVGFMLTHHRPFSMETLDGSQVALLEVTDDRPHLSLGVKTLAGTVSNQRMACFVAALRETAREIYSRTPIEPFHRDSLISSRRIESGVGRVDRSTARREVAPRCGFPKET</sequence>
<dbReference type="PANTHER" id="PTHR30346:SF0">
    <property type="entry name" value="HCA OPERON TRANSCRIPTIONAL ACTIVATOR HCAR"/>
    <property type="match status" value="1"/>
</dbReference>
<comment type="similarity">
    <text evidence="1">Belongs to the LysR transcriptional regulatory family.</text>
</comment>
<keyword evidence="7" id="KW-1185">Reference proteome</keyword>
<proteinExistence type="inferred from homology"/>
<name>A0A9X2M725_STRMQ</name>
<keyword evidence="4" id="KW-0804">Transcription</keyword>
<organism evidence="6 7">
    <name type="scientific">Streptomyces malaysiensis subsp. samsunensis</name>
    <dbReference type="NCBI Taxonomy" id="459658"/>
    <lineage>
        <taxon>Bacteria</taxon>
        <taxon>Bacillati</taxon>
        <taxon>Actinomycetota</taxon>
        <taxon>Actinomycetes</taxon>
        <taxon>Kitasatosporales</taxon>
        <taxon>Streptomycetaceae</taxon>
        <taxon>Streptomyces</taxon>
        <taxon>Streptomyces violaceusniger group</taxon>
    </lineage>
</organism>
<protein>
    <submittedName>
        <fullName evidence="6">LysR family transcriptional regulator</fullName>
    </submittedName>
</protein>
<evidence type="ECO:0000256" key="3">
    <source>
        <dbReference type="ARBA" id="ARBA00023125"/>
    </source>
</evidence>
<evidence type="ECO:0000256" key="1">
    <source>
        <dbReference type="ARBA" id="ARBA00009437"/>
    </source>
</evidence>
<reference evidence="6" key="1">
    <citation type="submission" date="2022-06" db="EMBL/GenBank/DDBJ databases">
        <title>WGS of actinobacteria.</title>
        <authorList>
            <person name="Thawai C."/>
        </authorList>
    </citation>
    <scope>NUCLEOTIDE SEQUENCE</scope>
    <source>
        <strain evidence="6">DSM 42010</strain>
    </source>
</reference>
<dbReference type="GO" id="GO:0032993">
    <property type="term" value="C:protein-DNA complex"/>
    <property type="evidence" value="ECO:0007669"/>
    <property type="project" value="TreeGrafter"/>
</dbReference>
<comment type="caution">
    <text evidence="6">The sequence shown here is derived from an EMBL/GenBank/DDBJ whole genome shotgun (WGS) entry which is preliminary data.</text>
</comment>
<dbReference type="EMBL" id="JANIIC010000117">
    <property type="protein sequence ID" value="MCQ8836243.1"/>
    <property type="molecule type" value="Genomic_DNA"/>
</dbReference>
<feature type="domain" description="HTH lysR-type" evidence="5">
    <location>
        <begin position="7"/>
        <end position="65"/>
    </location>
</feature>
<dbReference type="Proteomes" id="UP001142400">
    <property type="component" value="Unassembled WGS sequence"/>
</dbReference>
<evidence type="ECO:0000313" key="6">
    <source>
        <dbReference type="EMBL" id="MCQ8836243.1"/>
    </source>
</evidence>
<dbReference type="SUPFAM" id="SSF53850">
    <property type="entry name" value="Periplasmic binding protein-like II"/>
    <property type="match status" value="1"/>
</dbReference>
<dbReference type="PROSITE" id="PS50931">
    <property type="entry name" value="HTH_LYSR"/>
    <property type="match status" value="1"/>
</dbReference>
<dbReference type="Gene3D" id="1.10.10.10">
    <property type="entry name" value="Winged helix-like DNA-binding domain superfamily/Winged helix DNA-binding domain"/>
    <property type="match status" value="1"/>
</dbReference>
<dbReference type="InterPro" id="IPR036388">
    <property type="entry name" value="WH-like_DNA-bd_sf"/>
</dbReference>
<keyword evidence="2" id="KW-0805">Transcription regulation</keyword>
<dbReference type="GO" id="GO:0003700">
    <property type="term" value="F:DNA-binding transcription factor activity"/>
    <property type="evidence" value="ECO:0007669"/>
    <property type="project" value="InterPro"/>
</dbReference>
<keyword evidence="3" id="KW-0238">DNA-binding</keyword>